<dbReference type="InterPro" id="IPR051401">
    <property type="entry name" value="GtrA_CellWall_Glycosyl"/>
</dbReference>
<organism evidence="7 8">
    <name type="scientific">Streptococcus uberis</name>
    <dbReference type="NCBI Taxonomy" id="1349"/>
    <lineage>
        <taxon>Bacteria</taxon>
        <taxon>Bacillati</taxon>
        <taxon>Bacillota</taxon>
        <taxon>Bacilli</taxon>
        <taxon>Lactobacillales</taxon>
        <taxon>Streptococcaceae</taxon>
        <taxon>Streptococcus</taxon>
    </lineage>
</organism>
<dbReference type="GO" id="GO:0005886">
    <property type="term" value="C:plasma membrane"/>
    <property type="evidence" value="ECO:0007669"/>
    <property type="project" value="TreeGrafter"/>
</dbReference>
<feature type="domain" description="GtrA/DPMS transmembrane" evidence="6">
    <location>
        <begin position="19"/>
        <end position="145"/>
    </location>
</feature>
<dbReference type="Proteomes" id="UP000483839">
    <property type="component" value="Unassembled WGS sequence"/>
</dbReference>
<dbReference type="PANTHER" id="PTHR38459:SF5">
    <property type="entry name" value="CELL WALL TEICHOIC ACID GLYCOSYLATION PROTEIN GTCA"/>
    <property type="match status" value="1"/>
</dbReference>
<comment type="similarity">
    <text evidence="2">Belongs to the GtrA family.</text>
</comment>
<protein>
    <submittedName>
        <fullName evidence="7">GtrA family protein</fullName>
    </submittedName>
</protein>
<evidence type="ECO:0000256" key="4">
    <source>
        <dbReference type="ARBA" id="ARBA00022989"/>
    </source>
</evidence>
<dbReference type="GO" id="GO:0000271">
    <property type="term" value="P:polysaccharide biosynthetic process"/>
    <property type="evidence" value="ECO:0007669"/>
    <property type="project" value="InterPro"/>
</dbReference>
<accession>A0A6L6G8D6</accession>
<keyword evidence="5" id="KW-0472">Membrane</keyword>
<evidence type="ECO:0000313" key="8">
    <source>
        <dbReference type="Proteomes" id="UP000483839"/>
    </source>
</evidence>
<dbReference type="EMBL" id="WLXI01000037">
    <property type="protein sequence ID" value="MTD01419.1"/>
    <property type="molecule type" value="Genomic_DNA"/>
</dbReference>
<evidence type="ECO:0000259" key="6">
    <source>
        <dbReference type="Pfam" id="PF04138"/>
    </source>
</evidence>
<evidence type="ECO:0000256" key="2">
    <source>
        <dbReference type="ARBA" id="ARBA00009399"/>
    </source>
</evidence>
<evidence type="ECO:0000313" key="7">
    <source>
        <dbReference type="EMBL" id="MTD01419.1"/>
    </source>
</evidence>
<keyword evidence="3" id="KW-0812">Transmembrane</keyword>
<dbReference type="PANTHER" id="PTHR38459">
    <property type="entry name" value="PROPHAGE BACTOPRENOL-LINKED GLUCOSE TRANSLOCASE HOMOLOG"/>
    <property type="match status" value="1"/>
</dbReference>
<name>A0A6L6G8D6_STRUB</name>
<evidence type="ECO:0000256" key="1">
    <source>
        <dbReference type="ARBA" id="ARBA00004141"/>
    </source>
</evidence>
<gene>
    <name evidence="7" type="ORF">GKS16_03905</name>
</gene>
<evidence type="ECO:0000256" key="3">
    <source>
        <dbReference type="ARBA" id="ARBA00022692"/>
    </source>
</evidence>
<proteinExistence type="inferred from homology"/>
<dbReference type="Pfam" id="PF04138">
    <property type="entry name" value="GtrA_DPMS_TM"/>
    <property type="match status" value="1"/>
</dbReference>
<evidence type="ECO:0000256" key="5">
    <source>
        <dbReference type="ARBA" id="ARBA00023136"/>
    </source>
</evidence>
<dbReference type="RefSeq" id="WP_154591359.1">
    <property type="nucleotide sequence ID" value="NZ_JADFAY010000014.1"/>
</dbReference>
<reference evidence="7 8" key="1">
    <citation type="submission" date="2019-11" db="EMBL/GenBank/DDBJ databases">
        <title>Streptococcus uberis isolated from clinical mastitis cases on a southeastern Queensland dairy.</title>
        <authorList>
            <person name="Workentine M.L."/>
            <person name="Price R."/>
            <person name="Olchowy T."/>
        </authorList>
    </citation>
    <scope>NUCLEOTIDE SEQUENCE [LARGE SCALE GENOMIC DNA]</scope>
    <source>
        <strain evidence="7 8">OLC4459-A17</strain>
    </source>
</reference>
<dbReference type="AlphaFoldDB" id="A0A6L6G8D6"/>
<comment type="caution">
    <text evidence="7">The sequence shown here is derived from an EMBL/GenBank/DDBJ whole genome shotgun (WGS) entry which is preliminary data.</text>
</comment>
<dbReference type="InterPro" id="IPR007267">
    <property type="entry name" value="GtrA_DPMS_TM"/>
</dbReference>
<keyword evidence="4" id="KW-1133">Transmembrane helix</keyword>
<sequence>MERFKNVSIKNLFASEVFKYLFFGVLATVVYLVCRLVMYAISGEATLSALVANVAAILFAFVTNDIYVFNQVRQGWLQRFIKFVIARIFTLLLDVFLAYLLVEKFPSLIGQFVHQNLSLVNTIETLLGQVLVIILNYILSKLFIFKNSK</sequence>
<comment type="subcellular location">
    <subcellularLocation>
        <location evidence="1">Membrane</location>
        <topology evidence="1">Multi-pass membrane protein</topology>
    </subcellularLocation>
</comment>